<dbReference type="PROSITE" id="PS51891">
    <property type="entry name" value="CENP_V_GFA"/>
    <property type="match status" value="1"/>
</dbReference>
<comment type="similarity">
    <text evidence="1">Belongs to the Gfa family.</text>
</comment>
<proteinExistence type="inferred from homology"/>
<dbReference type="STRING" id="1448320.A0A319DTB3"/>
<evidence type="ECO:0000313" key="6">
    <source>
        <dbReference type="EMBL" id="PYH91328.1"/>
    </source>
</evidence>
<dbReference type="InterPro" id="IPR006913">
    <property type="entry name" value="CENP-V/GFA"/>
</dbReference>
<gene>
    <name evidence="6" type="ORF">BO71DRAFT_332456</name>
</gene>
<dbReference type="PANTHER" id="PTHR33337">
    <property type="entry name" value="GFA DOMAIN-CONTAINING PROTEIN"/>
    <property type="match status" value="1"/>
</dbReference>
<dbReference type="VEuPathDB" id="FungiDB:BO71DRAFT_332456"/>
<evidence type="ECO:0000256" key="4">
    <source>
        <dbReference type="ARBA" id="ARBA00023239"/>
    </source>
</evidence>
<feature type="domain" description="CENP-V/GFA" evidence="5">
    <location>
        <begin position="3"/>
        <end position="127"/>
    </location>
</feature>
<protein>
    <recommendedName>
        <fullName evidence="5">CENP-V/GFA domain-containing protein</fullName>
    </recommendedName>
</protein>
<keyword evidence="3" id="KW-0862">Zinc</keyword>
<reference evidence="6 7" key="1">
    <citation type="submission" date="2018-02" db="EMBL/GenBank/DDBJ databases">
        <title>The genomes of Aspergillus section Nigri reveals drivers in fungal speciation.</title>
        <authorList>
            <consortium name="DOE Joint Genome Institute"/>
            <person name="Vesth T.C."/>
            <person name="Nybo J."/>
            <person name="Theobald S."/>
            <person name="Brandl J."/>
            <person name="Frisvad J.C."/>
            <person name="Nielsen K.F."/>
            <person name="Lyhne E.K."/>
            <person name="Kogle M.E."/>
            <person name="Kuo A."/>
            <person name="Riley R."/>
            <person name="Clum A."/>
            <person name="Nolan M."/>
            <person name="Lipzen A."/>
            <person name="Salamov A."/>
            <person name="Henrissat B."/>
            <person name="Wiebenga A."/>
            <person name="De vries R.P."/>
            <person name="Grigoriev I.V."/>
            <person name="Mortensen U.H."/>
            <person name="Andersen M.R."/>
            <person name="Baker S.E."/>
        </authorList>
    </citation>
    <scope>NUCLEOTIDE SEQUENCE [LARGE SCALE GENOMIC DNA]</scope>
    <source>
        <strain evidence="6 7">CBS 707.79</strain>
    </source>
</reference>
<keyword evidence="2" id="KW-0479">Metal-binding</keyword>
<dbReference type="Pfam" id="PF04828">
    <property type="entry name" value="GFA"/>
    <property type="match status" value="1"/>
</dbReference>
<keyword evidence="4" id="KW-0456">Lyase</keyword>
<evidence type="ECO:0000256" key="1">
    <source>
        <dbReference type="ARBA" id="ARBA00005495"/>
    </source>
</evidence>
<dbReference type="SUPFAM" id="SSF51316">
    <property type="entry name" value="Mss4-like"/>
    <property type="match status" value="1"/>
</dbReference>
<dbReference type="Gene3D" id="3.90.1590.10">
    <property type="entry name" value="glutathione-dependent formaldehyde- activating enzyme (gfa)"/>
    <property type="match status" value="1"/>
</dbReference>
<organism evidence="6 7">
    <name type="scientific">Aspergillus ellipticus CBS 707.79</name>
    <dbReference type="NCBI Taxonomy" id="1448320"/>
    <lineage>
        <taxon>Eukaryota</taxon>
        <taxon>Fungi</taxon>
        <taxon>Dikarya</taxon>
        <taxon>Ascomycota</taxon>
        <taxon>Pezizomycotina</taxon>
        <taxon>Eurotiomycetes</taxon>
        <taxon>Eurotiomycetidae</taxon>
        <taxon>Eurotiales</taxon>
        <taxon>Aspergillaceae</taxon>
        <taxon>Aspergillus</taxon>
        <taxon>Aspergillus subgen. Circumdati</taxon>
    </lineage>
</organism>
<sequence>MSYTGHCNCASISITLPQQPERTVVCHCINCKRAGGGSFSLNYLVSQSDITFTDPNNALRSYEYLNSTSGNVVTRKFCSNCGSPVFTLTPKNPGQAFLKASLFDTTSKPAMAVFGERKEEWVGVTYY</sequence>
<evidence type="ECO:0000259" key="5">
    <source>
        <dbReference type="PROSITE" id="PS51891"/>
    </source>
</evidence>
<name>A0A319DTB3_9EURO</name>
<dbReference type="EMBL" id="KZ825949">
    <property type="protein sequence ID" value="PYH91328.1"/>
    <property type="molecule type" value="Genomic_DNA"/>
</dbReference>
<keyword evidence="7" id="KW-1185">Reference proteome</keyword>
<dbReference type="OrthoDB" id="9985472at2759"/>
<dbReference type="InterPro" id="IPR011057">
    <property type="entry name" value="Mss4-like_sf"/>
</dbReference>
<dbReference type="GO" id="GO:0046872">
    <property type="term" value="F:metal ion binding"/>
    <property type="evidence" value="ECO:0007669"/>
    <property type="project" value="UniProtKB-KW"/>
</dbReference>
<dbReference type="PANTHER" id="PTHR33337:SF40">
    <property type="entry name" value="CENP-V_GFA DOMAIN-CONTAINING PROTEIN-RELATED"/>
    <property type="match status" value="1"/>
</dbReference>
<evidence type="ECO:0000313" key="7">
    <source>
        <dbReference type="Proteomes" id="UP000247810"/>
    </source>
</evidence>
<dbReference type="AlphaFoldDB" id="A0A319DTB3"/>
<accession>A0A319DTB3</accession>
<evidence type="ECO:0000256" key="2">
    <source>
        <dbReference type="ARBA" id="ARBA00022723"/>
    </source>
</evidence>
<evidence type="ECO:0000256" key="3">
    <source>
        <dbReference type="ARBA" id="ARBA00022833"/>
    </source>
</evidence>
<dbReference type="GO" id="GO:0016846">
    <property type="term" value="F:carbon-sulfur lyase activity"/>
    <property type="evidence" value="ECO:0007669"/>
    <property type="project" value="InterPro"/>
</dbReference>
<dbReference type="Proteomes" id="UP000247810">
    <property type="component" value="Unassembled WGS sequence"/>
</dbReference>